<dbReference type="EMBL" id="CP036349">
    <property type="protein sequence ID" value="QDV72442.1"/>
    <property type="molecule type" value="Genomic_DNA"/>
</dbReference>
<dbReference type="InterPro" id="IPR027558">
    <property type="entry name" value="Pre_pil_HX9DG_C"/>
</dbReference>
<dbReference type="NCBIfam" id="TIGR04294">
    <property type="entry name" value="pre_pil_HX9DG"/>
    <property type="match status" value="1"/>
</dbReference>
<dbReference type="InterPro" id="IPR012902">
    <property type="entry name" value="N_methyl_site"/>
</dbReference>
<gene>
    <name evidence="2" type="ORF">Spa11_06180</name>
</gene>
<dbReference type="PROSITE" id="PS00409">
    <property type="entry name" value="PROKAR_NTER_METHYL"/>
    <property type="match status" value="1"/>
</dbReference>
<name>A0A518K3R2_9BACT</name>
<dbReference type="AlphaFoldDB" id="A0A518K3R2"/>
<evidence type="ECO:0000313" key="3">
    <source>
        <dbReference type="Proteomes" id="UP000316426"/>
    </source>
</evidence>
<dbReference type="NCBIfam" id="TIGR02532">
    <property type="entry name" value="IV_pilin_GFxxxE"/>
    <property type="match status" value="1"/>
</dbReference>
<dbReference type="Proteomes" id="UP000316426">
    <property type="component" value="Chromosome"/>
</dbReference>
<organism evidence="2 3">
    <name type="scientific">Botrimarina mediterranea</name>
    <dbReference type="NCBI Taxonomy" id="2528022"/>
    <lineage>
        <taxon>Bacteria</taxon>
        <taxon>Pseudomonadati</taxon>
        <taxon>Planctomycetota</taxon>
        <taxon>Planctomycetia</taxon>
        <taxon>Pirellulales</taxon>
        <taxon>Lacipirellulaceae</taxon>
        <taxon>Botrimarina</taxon>
    </lineage>
</organism>
<reference evidence="2 3" key="1">
    <citation type="submission" date="2019-02" db="EMBL/GenBank/DDBJ databases">
        <title>Deep-cultivation of Planctomycetes and their phenomic and genomic characterization uncovers novel biology.</title>
        <authorList>
            <person name="Wiegand S."/>
            <person name="Jogler M."/>
            <person name="Boedeker C."/>
            <person name="Pinto D."/>
            <person name="Vollmers J."/>
            <person name="Rivas-Marin E."/>
            <person name="Kohn T."/>
            <person name="Peeters S.H."/>
            <person name="Heuer A."/>
            <person name="Rast P."/>
            <person name="Oberbeckmann S."/>
            <person name="Bunk B."/>
            <person name="Jeske O."/>
            <person name="Meyerdierks A."/>
            <person name="Storesund J.E."/>
            <person name="Kallscheuer N."/>
            <person name="Luecker S."/>
            <person name="Lage O.M."/>
            <person name="Pohl T."/>
            <person name="Merkel B.J."/>
            <person name="Hornburger P."/>
            <person name="Mueller R.-W."/>
            <person name="Bruemmer F."/>
            <person name="Labrenz M."/>
            <person name="Spormann A.M."/>
            <person name="Op den Camp H."/>
            <person name="Overmann J."/>
            <person name="Amann R."/>
            <person name="Jetten M.S.M."/>
            <person name="Mascher T."/>
            <person name="Medema M.H."/>
            <person name="Devos D.P."/>
            <person name="Kaster A.-K."/>
            <person name="Ovreas L."/>
            <person name="Rohde M."/>
            <person name="Galperin M.Y."/>
            <person name="Jogler C."/>
        </authorList>
    </citation>
    <scope>NUCLEOTIDE SEQUENCE [LARGE SCALE GENOMIC DNA]</scope>
    <source>
        <strain evidence="2 3">Spa11</strain>
    </source>
</reference>
<keyword evidence="3" id="KW-1185">Reference proteome</keyword>
<proteinExistence type="predicted"/>
<dbReference type="Pfam" id="PF07963">
    <property type="entry name" value="N_methyl"/>
    <property type="match status" value="1"/>
</dbReference>
<evidence type="ECO:0000259" key="1">
    <source>
        <dbReference type="Pfam" id="PF07596"/>
    </source>
</evidence>
<dbReference type="KEGG" id="bmei:Spa11_06180"/>
<feature type="domain" description="DUF1559" evidence="1">
    <location>
        <begin position="39"/>
        <end position="336"/>
    </location>
</feature>
<dbReference type="SUPFAM" id="SSF54523">
    <property type="entry name" value="Pili subunits"/>
    <property type="match status" value="1"/>
</dbReference>
<dbReference type="PANTHER" id="PTHR30093">
    <property type="entry name" value="GENERAL SECRETION PATHWAY PROTEIN G"/>
    <property type="match status" value="1"/>
</dbReference>
<evidence type="ECO:0000313" key="2">
    <source>
        <dbReference type="EMBL" id="QDV72442.1"/>
    </source>
</evidence>
<sequence length="354" mass="38396" precursor="true">MNRSLKSLQAIKRGFTLVELLVVIAIIGILVALLLPAVQAAREAARRAQCMNNIKQIGLALQNSHDTLQQFPRGLYGAETAADPNIDPEDGLAWPSKLLPYVEEQPSYDRLVNNGLPTHDGDPWKPGIFVQAALAGIETLPGTETVVSGFLCPSVSLPETMPETSYFSPGTPGKDPRFGGGTIHYKGSRGYCDNGIFLRYEEMRSSTICTTADYNGDGVLNDNVEKKSVSRIRMTDVTDGTSKTISIGESAYFVDVASFPTWAGAFFEDGSVLFKTRDVINCRLGSSLQFPLSAEVLAILPGGSGSDDCSYSWHPGGAFFGFVDGSVHFLTEDLDQRVYQLLGDRRDGEVFGDF</sequence>
<accession>A0A518K3R2</accession>
<dbReference type="PANTHER" id="PTHR30093:SF2">
    <property type="entry name" value="TYPE II SECRETION SYSTEM PROTEIN H"/>
    <property type="match status" value="1"/>
</dbReference>
<dbReference type="Gene3D" id="3.30.700.10">
    <property type="entry name" value="Glycoprotein, Type 4 Pilin"/>
    <property type="match status" value="1"/>
</dbReference>
<dbReference type="InterPro" id="IPR045584">
    <property type="entry name" value="Pilin-like"/>
</dbReference>
<dbReference type="RefSeq" id="WP_145107319.1">
    <property type="nucleotide sequence ID" value="NZ_CP036349.1"/>
</dbReference>
<dbReference type="Pfam" id="PF07596">
    <property type="entry name" value="SBP_bac_10"/>
    <property type="match status" value="1"/>
</dbReference>
<protein>
    <submittedName>
        <fullName evidence="2">Putative major pilin subunit</fullName>
    </submittedName>
</protein>
<dbReference type="InterPro" id="IPR011453">
    <property type="entry name" value="DUF1559"/>
</dbReference>